<reference evidence="1" key="1">
    <citation type="submission" date="2023-04" db="EMBL/GenBank/DDBJ databases">
        <title>Draft Genome sequencing of Naganishia species isolated from polar environments using Oxford Nanopore Technology.</title>
        <authorList>
            <person name="Leo P."/>
            <person name="Venkateswaran K."/>
        </authorList>
    </citation>
    <scope>NUCLEOTIDE SEQUENCE</scope>
    <source>
        <strain evidence="1">MNA-CCFEE 5261</strain>
    </source>
</reference>
<comment type="caution">
    <text evidence="1">The sequence shown here is derived from an EMBL/GenBank/DDBJ whole genome shotgun (WGS) entry which is preliminary data.</text>
</comment>
<dbReference type="Proteomes" id="UP001241377">
    <property type="component" value="Unassembled WGS sequence"/>
</dbReference>
<dbReference type="EMBL" id="JASBWR010000071">
    <property type="protein sequence ID" value="KAJ9099052.1"/>
    <property type="molecule type" value="Genomic_DNA"/>
</dbReference>
<evidence type="ECO:0000313" key="1">
    <source>
        <dbReference type="EMBL" id="KAJ9099052.1"/>
    </source>
</evidence>
<sequence>MGLGNSDNSIDGDLYVLRLSSYVKQNEANLANGLLFFSKKKSKQRSKPLRLNFTLHHLYYIAERIESLSLGVDVGPLNITLENPNHEPTFISFMANNAKSLRNFESDTRSISSINSMRSIVLTASMYWRGFSTTRDPKVIQKDIRYLYSSFTKIPCLIVSPQTKINSIADYEEYPCDTAVPLLMFKNLQVLEICDYDPNELFGWDLLSEKLRILTVRNSRIDDLGQLLFHLVIEDACGRSSTIKRRAQDDSSLSQYKAPTRQRASTTAAMSTGPGSLPKDLKFESRFLLPAIDTTRDYHTLPDGKWELLKQLSVTETSIKSIDPYVFKPLANLVKINLSNNLLEAIPLGLDQLTNLRYLNLANNFITNLTNIPHNLTHLTTLNLNHNQITNLDGLELMPSLGSVDLRKNKLQEIEDLKPLISHFLNFPQSTFDNVCLMANPLPKGYRIEVFNLLNGARWKNTVKIDDSRPGYFESALLLDAEGSNQKMAQFMGIEPKSNRNSSQLVSSSLAGGSLDTLREELNKILHPLLQSDKSHRRIYDLSQSVAQSPPPPSLALPATITLVDVGSIASSSTYQIPSSPLSPNQNLTNQLVTDYISTKHQMSIATRSLPSETIRKSSAQSQLDSEANSSAPSVSVVTPVQVTARMST</sequence>
<evidence type="ECO:0000313" key="2">
    <source>
        <dbReference type="Proteomes" id="UP001241377"/>
    </source>
</evidence>
<gene>
    <name evidence="1" type="ORF">QFC19_006100</name>
</gene>
<name>A0ACC2VID1_9TREE</name>
<protein>
    <submittedName>
        <fullName evidence="1">Uncharacterized protein</fullName>
    </submittedName>
</protein>
<accession>A0ACC2VID1</accession>
<organism evidence="1 2">
    <name type="scientific">Naganishia cerealis</name>
    <dbReference type="NCBI Taxonomy" id="610337"/>
    <lineage>
        <taxon>Eukaryota</taxon>
        <taxon>Fungi</taxon>
        <taxon>Dikarya</taxon>
        <taxon>Basidiomycota</taxon>
        <taxon>Agaricomycotina</taxon>
        <taxon>Tremellomycetes</taxon>
        <taxon>Filobasidiales</taxon>
        <taxon>Filobasidiaceae</taxon>
        <taxon>Naganishia</taxon>
    </lineage>
</organism>
<proteinExistence type="predicted"/>
<keyword evidence="2" id="KW-1185">Reference proteome</keyword>